<dbReference type="InterPro" id="IPR013430">
    <property type="entry name" value="Toxin_antidote_HigA"/>
</dbReference>
<protein>
    <submittedName>
        <fullName evidence="3">HigA family addiction module antidote protein</fullName>
    </submittedName>
</protein>
<reference evidence="3 4" key="1">
    <citation type="submission" date="2021-04" db="EMBL/GenBank/DDBJ databases">
        <title>Genome analysis of Polyangium sp.</title>
        <authorList>
            <person name="Li Y."/>
            <person name="Wang J."/>
        </authorList>
    </citation>
    <scope>NUCLEOTIDE SEQUENCE [LARGE SCALE GENOMIC DNA]</scope>
    <source>
        <strain evidence="3 4">SDU14</strain>
    </source>
</reference>
<sequence length="383" mass="43297">MDNTRGPKFEPNIVPHPGGMVVEYLEFNAWSQRELARRTGLTPKTISEICAGKAPITPATAIALEKVFHRPAHLWLNLQRQFDEAEARRRVRDAASGWKDWADKFPMKLMKRYGWLDVREGQDDVDALLSFFAVSSPQSWTSVWQAADVSYRQTRKFQLSEEATAAWVRAAELTAAELETSPFDEARLRSVISKLRQCTRMRAEQIMAPVQELCGAAGVAVVWVHDLPNTGISGCARWLSSNRALIALTLRYKTDDQLWFTFFHELGHILLHRRDRPFVLDNAIEDLGDHVVDPEMQRFEDEANRFAADTLIPPESLSRFVRAGRFTNESIHDFAEEVGVGPGIVVGRLQHDKILSPHQGNRLKQRLAWGVSDEDSNDVGGGK</sequence>
<dbReference type="Gene3D" id="1.10.10.2910">
    <property type="match status" value="1"/>
</dbReference>
<dbReference type="AlphaFoldDB" id="A0A9X3X0L9"/>
<dbReference type="Pfam" id="PF01381">
    <property type="entry name" value="HTH_3"/>
    <property type="match status" value="1"/>
</dbReference>
<dbReference type="NCBIfam" id="TIGR02607">
    <property type="entry name" value="antidote_HigA"/>
    <property type="match status" value="1"/>
</dbReference>
<dbReference type="SMART" id="SM00530">
    <property type="entry name" value="HTH_XRE"/>
    <property type="match status" value="1"/>
</dbReference>
<dbReference type="InterPro" id="IPR010982">
    <property type="entry name" value="Lambda_DNA-bd_dom_sf"/>
</dbReference>
<dbReference type="PROSITE" id="PS50943">
    <property type="entry name" value="HTH_CROC1"/>
    <property type="match status" value="1"/>
</dbReference>
<name>A0A9X3X0L9_9BACT</name>
<comment type="caution">
    <text evidence="3">The sequence shown here is derived from an EMBL/GenBank/DDBJ whole genome shotgun (WGS) entry which is preliminary data.</text>
</comment>
<accession>A0A9X3X0L9</accession>
<dbReference type="RefSeq" id="WP_272417406.1">
    <property type="nucleotide sequence ID" value="NZ_JAGTJJ010000002.1"/>
</dbReference>
<dbReference type="EMBL" id="JAGTJJ010000002">
    <property type="protein sequence ID" value="MDC3980370.1"/>
    <property type="molecule type" value="Genomic_DNA"/>
</dbReference>
<dbReference type="InterPro" id="IPR052345">
    <property type="entry name" value="Rad_response_metalloprotease"/>
</dbReference>
<dbReference type="Gene3D" id="1.10.260.40">
    <property type="entry name" value="lambda repressor-like DNA-binding domains"/>
    <property type="match status" value="1"/>
</dbReference>
<comment type="similarity">
    <text evidence="1">Belongs to the short-chain fatty acyl-CoA assimilation regulator (ScfR) family.</text>
</comment>
<proteinExistence type="inferred from homology"/>
<evidence type="ECO:0000256" key="1">
    <source>
        <dbReference type="ARBA" id="ARBA00007227"/>
    </source>
</evidence>
<evidence type="ECO:0000259" key="2">
    <source>
        <dbReference type="PROSITE" id="PS50943"/>
    </source>
</evidence>
<dbReference type="Pfam" id="PF06114">
    <property type="entry name" value="Peptidase_M78"/>
    <property type="match status" value="1"/>
</dbReference>
<feature type="domain" description="HTH cro/C1-type" evidence="2">
    <location>
        <begin position="30"/>
        <end position="75"/>
    </location>
</feature>
<dbReference type="PANTHER" id="PTHR43236">
    <property type="entry name" value="ANTITOXIN HIGA1"/>
    <property type="match status" value="1"/>
</dbReference>
<dbReference type="Proteomes" id="UP001151081">
    <property type="component" value="Unassembled WGS sequence"/>
</dbReference>
<dbReference type="GO" id="GO:0003677">
    <property type="term" value="F:DNA binding"/>
    <property type="evidence" value="ECO:0007669"/>
    <property type="project" value="InterPro"/>
</dbReference>
<gene>
    <name evidence="3" type="ORF">KEG57_07695</name>
</gene>
<keyword evidence="4" id="KW-1185">Reference proteome</keyword>
<dbReference type="CDD" id="cd00093">
    <property type="entry name" value="HTH_XRE"/>
    <property type="match status" value="1"/>
</dbReference>
<dbReference type="InterPro" id="IPR010359">
    <property type="entry name" value="IrrE_HExxH"/>
</dbReference>
<organism evidence="3 4">
    <name type="scientific">Polyangium jinanense</name>
    <dbReference type="NCBI Taxonomy" id="2829994"/>
    <lineage>
        <taxon>Bacteria</taxon>
        <taxon>Pseudomonadati</taxon>
        <taxon>Myxococcota</taxon>
        <taxon>Polyangia</taxon>
        <taxon>Polyangiales</taxon>
        <taxon>Polyangiaceae</taxon>
        <taxon>Polyangium</taxon>
    </lineage>
</organism>
<dbReference type="InterPro" id="IPR001387">
    <property type="entry name" value="Cro/C1-type_HTH"/>
</dbReference>
<dbReference type="SUPFAM" id="SSF47413">
    <property type="entry name" value="lambda repressor-like DNA-binding domains"/>
    <property type="match status" value="1"/>
</dbReference>
<dbReference type="PANTHER" id="PTHR43236:SF2">
    <property type="entry name" value="BLL0069 PROTEIN"/>
    <property type="match status" value="1"/>
</dbReference>
<evidence type="ECO:0000313" key="4">
    <source>
        <dbReference type="Proteomes" id="UP001151081"/>
    </source>
</evidence>
<evidence type="ECO:0000313" key="3">
    <source>
        <dbReference type="EMBL" id="MDC3980370.1"/>
    </source>
</evidence>